<name>A0A1Y2M1N2_EPING</name>
<organism evidence="1 2">
    <name type="scientific">Epicoccum nigrum</name>
    <name type="common">Soil fungus</name>
    <name type="synonym">Epicoccum purpurascens</name>
    <dbReference type="NCBI Taxonomy" id="105696"/>
    <lineage>
        <taxon>Eukaryota</taxon>
        <taxon>Fungi</taxon>
        <taxon>Dikarya</taxon>
        <taxon>Ascomycota</taxon>
        <taxon>Pezizomycotina</taxon>
        <taxon>Dothideomycetes</taxon>
        <taxon>Pleosporomycetidae</taxon>
        <taxon>Pleosporales</taxon>
        <taxon>Pleosporineae</taxon>
        <taxon>Didymellaceae</taxon>
        <taxon>Epicoccum</taxon>
    </lineage>
</organism>
<dbReference type="Proteomes" id="UP000193240">
    <property type="component" value="Unassembled WGS sequence"/>
</dbReference>
<protein>
    <submittedName>
        <fullName evidence="1">Uncharacterized protein</fullName>
    </submittedName>
</protein>
<dbReference type="EMBL" id="KZ107843">
    <property type="protein sequence ID" value="OSS49931.1"/>
    <property type="molecule type" value="Genomic_DNA"/>
</dbReference>
<keyword evidence="2" id="KW-1185">Reference proteome</keyword>
<dbReference type="AlphaFoldDB" id="A0A1Y2M1N2"/>
<dbReference type="InParanoid" id="A0A1Y2M1N2"/>
<reference evidence="1 2" key="1">
    <citation type="journal article" date="2017" name="Genome Announc.">
        <title>Genome sequence of the saprophytic ascomycete Epicoccum nigrum ICMP 19927 strain isolated from New Zealand.</title>
        <authorList>
            <person name="Fokin M."/>
            <person name="Fleetwood D."/>
            <person name="Weir B.S."/>
            <person name="Villas-Boas S.G."/>
        </authorList>
    </citation>
    <scope>NUCLEOTIDE SEQUENCE [LARGE SCALE GENOMIC DNA]</scope>
    <source>
        <strain evidence="1 2">ICMP 19927</strain>
    </source>
</reference>
<gene>
    <name evidence="1" type="ORF">B5807_06288</name>
</gene>
<evidence type="ECO:0000313" key="2">
    <source>
        <dbReference type="Proteomes" id="UP000193240"/>
    </source>
</evidence>
<sequence length="101" mass="10311">MSVRSSHFGSSLIFATSASVSLGDSLPHFGYKAGPASSLLAPTPCALAASSPDLSYSPTVCVFATTHHLRLPPGSAAGPENALLGHKTLRYLTAISCILSP</sequence>
<proteinExistence type="predicted"/>
<evidence type="ECO:0000313" key="1">
    <source>
        <dbReference type="EMBL" id="OSS49931.1"/>
    </source>
</evidence>
<accession>A0A1Y2M1N2</accession>